<feature type="active site" description="Charge relay system" evidence="5">
    <location>
        <position position="343"/>
    </location>
</feature>
<evidence type="ECO:0000256" key="5">
    <source>
        <dbReference type="PROSITE-ProRule" id="PRU01240"/>
    </source>
</evidence>
<dbReference type="CDD" id="cd04059">
    <property type="entry name" value="Peptidases_S8_Protein_convertases_Kexins_Furin-like"/>
    <property type="match status" value="1"/>
</dbReference>
<dbReference type="GO" id="GO:0016485">
    <property type="term" value="P:protein processing"/>
    <property type="evidence" value="ECO:0007669"/>
    <property type="project" value="TreeGrafter"/>
</dbReference>
<reference evidence="8 9" key="1">
    <citation type="submission" date="2018-11" db="EMBL/GenBank/DDBJ databases">
        <title>Genome sequencing of Lautropia sp. KCOM 2505 (= ChDC F240).</title>
        <authorList>
            <person name="Kook J.-K."/>
            <person name="Park S.-N."/>
            <person name="Lim Y.K."/>
        </authorList>
    </citation>
    <scope>NUCLEOTIDE SEQUENCE [LARGE SCALE GENOMIC DNA]</scope>
    <source>
        <strain evidence="8 9">KCOM 2505</strain>
    </source>
</reference>
<dbReference type="SUPFAM" id="SSF52743">
    <property type="entry name" value="Subtilisin-like"/>
    <property type="match status" value="1"/>
</dbReference>
<proteinExistence type="inferred from homology"/>
<dbReference type="PROSITE" id="PS51892">
    <property type="entry name" value="SUBTILASE"/>
    <property type="match status" value="1"/>
</dbReference>
<feature type="region of interest" description="Disordered" evidence="6">
    <location>
        <begin position="1"/>
        <end position="30"/>
    </location>
</feature>
<dbReference type="PROSITE" id="PS00137">
    <property type="entry name" value="SUBTILASE_HIS"/>
    <property type="match status" value="1"/>
</dbReference>
<evidence type="ECO:0000313" key="8">
    <source>
        <dbReference type="EMBL" id="RRN44979.1"/>
    </source>
</evidence>
<feature type="compositionally biased region" description="Basic residues" evidence="6">
    <location>
        <begin position="1"/>
        <end position="15"/>
    </location>
</feature>
<organism evidence="8 9">
    <name type="scientific">Lautropia dentalis</name>
    <dbReference type="NCBI Taxonomy" id="2490857"/>
    <lineage>
        <taxon>Bacteria</taxon>
        <taxon>Pseudomonadati</taxon>
        <taxon>Pseudomonadota</taxon>
        <taxon>Betaproteobacteria</taxon>
        <taxon>Burkholderiales</taxon>
        <taxon>Burkholderiaceae</taxon>
        <taxon>Lautropia</taxon>
    </lineage>
</organism>
<dbReference type="InterPro" id="IPR000209">
    <property type="entry name" value="Peptidase_S8/S53_dom"/>
</dbReference>
<accession>A0A426FQK0</accession>
<evidence type="ECO:0000256" key="2">
    <source>
        <dbReference type="ARBA" id="ARBA00022670"/>
    </source>
</evidence>
<dbReference type="PANTHER" id="PTHR42884:SF14">
    <property type="entry name" value="NEUROENDOCRINE CONVERTASE 1"/>
    <property type="match status" value="1"/>
</dbReference>
<evidence type="ECO:0000256" key="3">
    <source>
        <dbReference type="ARBA" id="ARBA00022801"/>
    </source>
</evidence>
<gene>
    <name evidence="8" type="ORF">EHV23_01560</name>
</gene>
<dbReference type="Proteomes" id="UP000270261">
    <property type="component" value="Unassembled WGS sequence"/>
</dbReference>
<comment type="similarity">
    <text evidence="1">Belongs to the peptidase S8 family. Furin subfamily.</text>
</comment>
<dbReference type="PANTHER" id="PTHR42884">
    <property type="entry name" value="PROPROTEIN CONVERTASE SUBTILISIN/KEXIN-RELATED"/>
    <property type="match status" value="1"/>
</dbReference>
<dbReference type="InterPro" id="IPR034182">
    <property type="entry name" value="Kexin/furin"/>
</dbReference>
<feature type="domain" description="Peptidase S8/S53" evidence="7">
    <location>
        <begin position="111"/>
        <end position="361"/>
    </location>
</feature>
<dbReference type="GO" id="GO:0004252">
    <property type="term" value="F:serine-type endopeptidase activity"/>
    <property type="evidence" value="ECO:0007669"/>
    <property type="project" value="UniProtKB-UniRule"/>
</dbReference>
<evidence type="ECO:0000256" key="4">
    <source>
        <dbReference type="ARBA" id="ARBA00022825"/>
    </source>
</evidence>
<dbReference type="InterPro" id="IPR023828">
    <property type="entry name" value="Peptidase_S8_Ser-AS"/>
</dbReference>
<dbReference type="PROSITE" id="PS00136">
    <property type="entry name" value="SUBTILASE_ASP"/>
    <property type="match status" value="1"/>
</dbReference>
<protein>
    <recommendedName>
        <fullName evidence="7">Peptidase S8/S53 domain-containing protein</fullName>
    </recommendedName>
</protein>
<dbReference type="PRINTS" id="PR00723">
    <property type="entry name" value="SUBTILISIN"/>
</dbReference>
<keyword evidence="2 5" id="KW-0645">Protease</keyword>
<evidence type="ECO:0000256" key="1">
    <source>
        <dbReference type="ARBA" id="ARBA00005325"/>
    </source>
</evidence>
<evidence type="ECO:0000313" key="9">
    <source>
        <dbReference type="Proteomes" id="UP000270261"/>
    </source>
</evidence>
<feature type="active site" description="Charge relay system" evidence="5">
    <location>
        <position position="161"/>
    </location>
</feature>
<comment type="caution">
    <text evidence="8">The sequence shown here is derived from an EMBL/GenBank/DDBJ whole genome shotgun (WGS) entry which is preliminary data.</text>
</comment>
<keyword evidence="9" id="KW-1185">Reference proteome</keyword>
<dbReference type="Pfam" id="PF00082">
    <property type="entry name" value="Peptidase_S8"/>
    <property type="match status" value="1"/>
</dbReference>
<dbReference type="InterPro" id="IPR022398">
    <property type="entry name" value="Peptidase_S8_His-AS"/>
</dbReference>
<keyword evidence="4 5" id="KW-0720">Serine protease</keyword>
<dbReference type="Gene3D" id="3.40.50.200">
    <property type="entry name" value="Peptidase S8/S53 domain"/>
    <property type="match status" value="1"/>
</dbReference>
<evidence type="ECO:0000256" key="6">
    <source>
        <dbReference type="SAM" id="MobiDB-lite"/>
    </source>
</evidence>
<dbReference type="InterPro" id="IPR023827">
    <property type="entry name" value="Peptidase_S8_Asp-AS"/>
</dbReference>
<dbReference type="InterPro" id="IPR015500">
    <property type="entry name" value="Peptidase_S8_subtilisin-rel"/>
</dbReference>
<dbReference type="EMBL" id="RRUE01000001">
    <property type="protein sequence ID" value="RRN44979.1"/>
    <property type="molecule type" value="Genomic_DNA"/>
</dbReference>
<name>A0A426FQK0_9BURK</name>
<dbReference type="AlphaFoldDB" id="A0A426FQK0"/>
<dbReference type="PROSITE" id="PS00138">
    <property type="entry name" value="SUBTILASE_SER"/>
    <property type="match status" value="1"/>
</dbReference>
<feature type="region of interest" description="Disordered" evidence="6">
    <location>
        <begin position="310"/>
        <end position="330"/>
    </location>
</feature>
<feature type="compositionally biased region" description="Polar residues" evidence="6">
    <location>
        <begin position="17"/>
        <end position="30"/>
    </location>
</feature>
<feature type="compositionally biased region" description="Polar residues" evidence="6">
    <location>
        <begin position="313"/>
        <end position="322"/>
    </location>
</feature>
<dbReference type="InterPro" id="IPR036852">
    <property type="entry name" value="Peptidase_S8/S53_dom_sf"/>
</dbReference>
<evidence type="ECO:0000259" key="7">
    <source>
        <dbReference type="Pfam" id="PF00082"/>
    </source>
</evidence>
<dbReference type="GO" id="GO:0016020">
    <property type="term" value="C:membrane"/>
    <property type="evidence" value="ECO:0007669"/>
    <property type="project" value="TreeGrafter"/>
</dbReference>
<feature type="active site" description="Charge relay system" evidence="5">
    <location>
        <position position="120"/>
    </location>
</feature>
<sequence>MRVARAKNRTRHRRPCTTPSRPTVTATGTTGWHRTWGSPTTRVLGSKVQPGDTISPAECALLYKAPTPSPLILGKDPLLATQWHLYNDGSLPGTKAGEDLHLNGIWRRGRGEGVRVAVVDDGLDVIHEDLVENVVPGASHNYGPYNRGNDLPLPCRAGQTHGTAVGGLIAARDFNGTGLSGVAPRASLVGYNPLATGAAADVLDALTRDLKHNHIYNNSWGQSNWGHFQHANPSISAWQALLAQGLREGRNGRGAIYVFAAGNGGTFGDFSNYESGVSTMGTVGVCATNSLGKRASYSEPGSNLLVCAPSGDFPQQGQQTPAQLGAPSTGLQNTYSTDFSGTSAAAPMVSGVVALMLQANPA</sequence>
<keyword evidence="3 5" id="KW-0378">Hydrolase</keyword>